<keyword evidence="11" id="KW-1185">Reference proteome</keyword>
<dbReference type="Gene3D" id="3.40.30.10">
    <property type="entry name" value="Glutaredoxin"/>
    <property type="match status" value="1"/>
</dbReference>
<keyword evidence="4" id="KW-0574">Periplasm</keyword>
<dbReference type="AlphaFoldDB" id="A0A8J6R633"/>
<keyword evidence="5" id="KW-1015">Disulfide bond</keyword>
<reference evidence="10" key="1">
    <citation type="submission" date="2020-09" db="EMBL/GenBank/DDBJ databases">
        <title>Pelobacter alkaliphilus sp. nov., a novel anaerobic arsenate-reducing bacterium from terrestrial mud volcano.</title>
        <authorList>
            <person name="Khomyakova M.A."/>
            <person name="Merkel A.Y."/>
            <person name="Slobodkin A.I."/>
        </authorList>
    </citation>
    <scope>NUCLEOTIDE SEQUENCE</scope>
    <source>
        <strain evidence="10">M08fum</strain>
    </source>
</reference>
<evidence type="ECO:0000313" key="11">
    <source>
        <dbReference type="Proteomes" id="UP000632828"/>
    </source>
</evidence>
<dbReference type="InterPro" id="IPR012336">
    <property type="entry name" value="Thioredoxin-like_fold"/>
</dbReference>
<dbReference type="PANTHER" id="PTHR35272">
    <property type="entry name" value="THIOL:DISULFIDE INTERCHANGE PROTEIN DSBC-RELATED"/>
    <property type="match status" value="1"/>
</dbReference>
<keyword evidence="6" id="KW-0676">Redox-active center</keyword>
<keyword evidence="3 7" id="KW-0732">Signal</keyword>
<organism evidence="10 11">
    <name type="scientific">Pelovirga terrestris</name>
    <dbReference type="NCBI Taxonomy" id="2771352"/>
    <lineage>
        <taxon>Bacteria</taxon>
        <taxon>Pseudomonadati</taxon>
        <taxon>Thermodesulfobacteriota</taxon>
        <taxon>Desulfuromonadia</taxon>
        <taxon>Geobacterales</taxon>
        <taxon>Geobacteraceae</taxon>
        <taxon>Pelovirga</taxon>
    </lineage>
</organism>
<evidence type="ECO:0000313" key="10">
    <source>
        <dbReference type="EMBL" id="MBD1400959.1"/>
    </source>
</evidence>
<dbReference type="InterPro" id="IPR009094">
    <property type="entry name" value="DiS-bond_isomerase_DsbC/G_N_sf"/>
</dbReference>
<dbReference type="Pfam" id="PF13098">
    <property type="entry name" value="Thioredoxin_2"/>
    <property type="match status" value="1"/>
</dbReference>
<dbReference type="InterPro" id="IPR033954">
    <property type="entry name" value="DiS-bond_Isoase_DsbC/G"/>
</dbReference>
<protein>
    <submittedName>
        <fullName evidence="10">DsbC family protein</fullName>
    </submittedName>
</protein>
<sequence length="249" mass="27382">MHKPFLTVLTLLLLTGMTTLAAATTPTLTKEAAIEALKEIQGEVLAVSPSDIPGLYLVSVKMQGRNIPLYLDATGTYMFSGNVIDLKQRRNLTEDLFRRLNPVDVSAIPLDDALALGNPQAQQQVIVFTDPLCPYCSQLHKVLYQALEKEPDLLFQIVLLPMQPNSQRISQTIICNKSMEQLEQAFAGTALPEPNCDTDVLRKNQEIAQSLQITGTPTLILPNGQIHAGYRPVDDLLKLIKENSASAAY</sequence>
<name>A0A8J6R633_9BACT</name>
<evidence type="ECO:0000256" key="2">
    <source>
        <dbReference type="ARBA" id="ARBA00009813"/>
    </source>
</evidence>
<feature type="domain" description="Thioredoxin-like fold" evidence="9">
    <location>
        <begin position="120"/>
        <end position="239"/>
    </location>
</feature>
<dbReference type="GO" id="GO:0042597">
    <property type="term" value="C:periplasmic space"/>
    <property type="evidence" value="ECO:0007669"/>
    <property type="project" value="UniProtKB-SubCell"/>
</dbReference>
<dbReference type="Proteomes" id="UP000632828">
    <property type="component" value="Unassembled WGS sequence"/>
</dbReference>
<dbReference type="PANTHER" id="PTHR35272:SF3">
    <property type="entry name" value="THIOL:DISULFIDE INTERCHANGE PROTEIN DSBC"/>
    <property type="match status" value="1"/>
</dbReference>
<dbReference type="SUPFAM" id="SSF52833">
    <property type="entry name" value="Thioredoxin-like"/>
    <property type="match status" value="1"/>
</dbReference>
<evidence type="ECO:0000256" key="6">
    <source>
        <dbReference type="ARBA" id="ARBA00023284"/>
    </source>
</evidence>
<evidence type="ECO:0000256" key="7">
    <source>
        <dbReference type="SAM" id="SignalP"/>
    </source>
</evidence>
<dbReference type="InterPro" id="IPR051470">
    <property type="entry name" value="Thiol:disulfide_interchange"/>
</dbReference>
<dbReference type="Gene3D" id="3.10.450.70">
    <property type="entry name" value="Disulphide bond isomerase, DsbC/G, N-terminal"/>
    <property type="match status" value="1"/>
</dbReference>
<evidence type="ECO:0000256" key="3">
    <source>
        <dbReference type="ARBA" id="ARBA00022729"/>
    </source>
</evidence>
<dbReference type="EMBL" id="JACWUN010000010">
    <property type="protein sequence ID" value="MBD1400959.1"/>
    <property type="molecule type" value="Genomic_DNA"/>
</dbReference>
<proteinExistence type="inferred from homology"/>
<evidence type="ECO:0000256" key="1">
    <source>
        <dbReference type="ARBA" id="ARBA00004418"/>
    </source>
</evidence>
<dbReference type="SUPFAM" id="SSF54423">
    <property type="entry name" value="DsbC/DsbG N-terminal domain-like"/>
    <property type="match status" value="1"/>
</dbReference>
<evidence type="ECO:0000256" key="5">
    <source>
        <dbReference type="ARBA" id="ARBA00023157"/>
    </source>
</evidence>
<feature type="chain" id="PRO_5039917740" evidence="7">
    <location>
        <begin position="22"/>
        <end position="249"/>
    </location>
</feature>
<dbReference type="Pfam" id="PF10411">
    <property type="entry name" value="DsbC_N"/>
    <property type="match status" value="1"/>
</dbReference>
<feature type="signal peptide" evidence="7">
    <location>
        <begin position="1"/>
        <end position="21"/>
    </location>
</feature>
<feature type="domain" description="Disulphide bond isomerase DsbC/G N-terminal" evidence="8">
    <location>
        <begin position="31"/>
        <end position="94"/>
    </location>
</feature>
<comment type="caution">
    <text evidence="10">The sequence shown here is derived from an EMBL/GenBank/DDBJ whole genome shotgun (WGS) entry which is preliminary data.</text>
</comment>
<dbReference type="CDD" id="cd03020">
    <property type="entry name" value="DsbA_DsbC_DsbG"/>
    <property type="match status" value="1"/>
</dbReference>
<dbReference type="RefSeq" id="WP_191156044.1">
    <property type="nucleotide sequence ID" value="NZ_JACWUN010000010.1"/>
</dbReference>
<accession>A0A8J6R633</accession>
<evidence type="ECO:0000256" key="4">
    <source>
        <dbReference type="ARBA" id="ARBA00022764"/>
    </source>
</evidence>
<dbReference type="InterPro" id="IPR036249">
    <property type="entry name" value="Thioredoxin-like_sf"/>
</dbReference>
<dbReference type="InterPro" id="IPR018950">
    <property type="entry name" value="DiS-bond_isomerase_DsbC/G_N"/>
</dbReference>
<evidence type="ECO:0000259" key="8">
    <source>
        <dbReference type="Pfam" id="PF10411"/>
    </source>
</evidence>
<comment type="subcellular location">
    <subcellularLocation>
        <location evidence="1">Periplasm</location>
    </subcellularLocation>
</comment>
<evidence type="ECO:0000259" key="9">
    <source>
        <dbReference type="Pfam" id="PF13098"/>
    </source>
</evidence>
<gene>
    <name evidence="10" type="ORF">ICT70_09765</name>
</gene>
<comment type="similarity">
    <text evidence="2">Belongs to the thioredoxin family. DsbC subfamily.</text>
</comment>